<comment type="subcellular location">
    <subcellularLocation>
        <location evidence="1 5">Bacterial flagellum basal body</location>
    </subcellularLocation>
</comment>
<dbReference type="Pfam" id="PF00460">
    <property type="entry name" value="Flg_bb_rod"/>
    <property type="match status" value="1"/>
</dbReference>
<keyword evidence="10" id="KW-0966">Cell projection</keyword>
<keyword evidence="10" id="KW-0969">Cilium</keyword>
<dbReference type="InterPro" id="IPR037925">
    <property type="entry name" value="FlgE/F/G-like"/>
</dbReference>
<name>A0ABW3H6K2_9SPHN</name>
<proteinExistence type="inferred from homology"/>
<keyword evidence="11" id="KW-1185">Reference proteome</keyword>
<evidence type="ECO:0000313" key="10">
    <source>
        <dbReference type="EMBL" id="MFD0945246.1"/>
    </source>
</evidence>
<dbReference type="Proteomes" id="UP001596977">
    <property type="component" value="Unassembled WGS sequence"/>
</dbReference>
<dbReference type="Gene3D" id="2.60.98.20">
    <property type="entry name" value="Flagellar hook protein FlgE"/>
    <property type="match status" value="1"/>
</dbReference>
<evidence type="ECO:0000259" key="8">
    <source>
        <dbReference type="Pfam" id="PF07559"/>
    </source>
</evidence>
<keyword evidence="4 5" id="KW-0975">Bacterial flagellum</keyword>
<comment type="similarity">
    <text evidence="2 5">Belongs to the flagella basal body rod proteins family.</text>
</comment>
<dbReference type="RefSeq" id="WP_264942503.1">
    <property type="nucleotide sequence ID" value="NZ_JAPDRA010000001.1"/>
</dbReference>
<evidence type="ECO:0000313" key="11">
    <source>
        <dbReference type="Proteomes" id="UP001596977"/>
    </source>
</evidence>
<dbReference type="InterPro" id="IPR011491">
    <property type="entry name" value="FlgE_D2"/>
</dbReference>
<dbReference type="PANTHER" id="PTHR30435">
    <property type="entry name" value="FLAGELLAR PROTEIN"/>
    <property type="match status" value="1"/>
</dbReference>
<keyword evidence="10" id="KW-0282">Flagellum</keyword>
<accession>A0ABW3H6K2</accession>
<evidence type="ECO:0000256" key="3">
    <source>
        <dbReference type="ARBA" id="ARBA00019015"/>
    </source>
</evidence>
<dbReference type="InterPro" id="IPR020013">
    <property type="entry name" value="Flagellar_FlgE/F/G"/>
</dbReference>
<dbReference type="SUPFAM" id="SSF117143">
    <property type="entry name" value="Flagellar hook protein flgE"/>
    <property type="match status" value="1"/>
</dbReference>
<dbReference type="EMBL" id="JBHTJG010000001">
    <property type="protein sequence ID" value="MFD0945246.1"/>
    <property type="molecule type" value="Genomic_DNA"/>
</dbReference>
<feature type="domain" description="Flagellar basal-body/hook protein C-terminal" evidence="7">
    <location>
        <begin position="387"/>
        <end position="431"/>
    </location>
</feature>
<evidence type="ECO:0000259" key="9">
    <source>
        <dbReference type="Pfam" id="PF22692"/>
    </source>
</evidence>
<gene>
    <name evidence="10" type="ORF">ACFQ1E_02725</name>
</gene>
<evidence type="ECO:0000256" key="4">
    <source>
        <dbReference type="ARBA" id="ARBA00023143"/>
    </source>
</evidence>
<organism evidence="10 11">
    <name type="scientific">Sphingomonas canadensis</name>
    <dbReference type="NCBI Taxonomy" id="1219257"/>
    <lineage>
        <taxon>Bacteria</taxon>
        <taxon>Pseudomonadati</taxon>
        <taxon>Pseudomonadota</taxon>
        <taxon>Alphaproteobacteria</taxon>
        <taxon>Sphingomonadales</taxon>
        <taxon>Sphingomonadaceae</taxon>
        <taxon>Sphingomonas</taxon>
    </lineage>
</organism>
<feature type="domain" description="Flagellar basal body rod protein N-terminal" evidence="6">
    <location>
        <begin position="3"/>
        <end position="33"/>
    </location>
</feature>
<dbReference type="InterPro" id="IPR010930">
    <property type="entry name" value="Flg_bb/hook_C_dom"/>
</dbReference>
<comment type="caution">
    <text evidence="10">The sequence shown here is derived from an EMBL/GenBank/DDBJ whole genome shotgun (WGS) entry which is preliminary data.</text>
</comment>
<dbReference type="PANTHER" id="PTHR30435:SF1">
    <property type="entry name" value="FLAGELLAR HOOK PROTEIN FLGE"/>
    <property type="match status" value="1"/>
</dbReference>
<dbReference type="NCBIfam" id="TIGR03506">
    <property type="entry name" value="FlgEFG_subfam"/>
    <property type="match status" value="1"/>
</dbReference>
<sequence length="434" mass="45329">MSFYTSLSGLQAAQTDMSTISHNLANVATNGFKRSTTMFADVIASTRDSNPNQMVGSGTVVKSIRQQFSQGGYTQSSSALDLAISGDGFFAVRADTGTAGVMFTRNGSFTVDSERYVTDQQGNKLLVYPVDGSGAVVATGIDSAEALRLPQTSGTPQATRNVALSLNLSANSTIPADAARFESTPYAFDRFDPGTYNQSAQTTIYDANGNALTMTSYFVRETAPSAGDPTSSWKVYSFVGDQQLDADTATAGTQPITLEFDATGKLTAPSGGTTFGGFLSPGATAEQVITLDFGTQTTQVGSPFSVNNRAQDGAAVGQFESVTIGEDGIVRASFSNGDLQPLGKVMLANFTNASGLRQLGNSTWAATGLSGEPRLGEPNANGFGTLMSGSVERSNVDITEELVGLIAAQRNFQANAKALDTASQISQTIFNIRS</sequence>
<dbReference type="InterPro" id="IPR001444">
    <property type="entry name" value="Flag_bb_rod_N"/>
</dbReference>
<comment type="function">
    <text evidence="5">A flexible structure which links the flagellar filament to the drive apparatus in the basal body.</text>
</comment>
<feature type="domain" description="Flagellar hook protein FlgE D2" evidence="8">
    <location>
        <begin position="179"/>
        <end position="313"/>
    </location>
</feature>
<dbReference type="InterPro" id="IPR037058">
    <property type="entry name" value="Falgellar_hook_FlgE_sf"/>
</dbReference>
<evidence type="ECO:0000256" key="5">
    <source>
        <dbReference type="RuleBase" id="RU362116"/>
    </source>
</evidence>
<dbReference type="Pfam" id="PF22692">
    <property type="entry name" value="LlgE_F_G_D1"/>
    <property type="match status" value="1"/>
</dbReference>
<protein>
    <recommendedName>
        <fullName evidence="3 5">Flagellar hook protein FlgE</fullName>
    </recommendedName>
</protein>
<evidence type="ECO:0000259" key="6">
    <source>
        <dbReference type="Pfam" id="PF00460"/>
    </source>
</evidence>
<reference evidence="11" key="1">
    <citation type="journal article" date="2019" name="Int. J. Syst. Evol. Microbiol.">
        <title>The Global Catalogue of Microorganisms (GCM) 10K type strain sequencing project: providing services to taxonomists for standard genome sequencing and annotation.</title>
        <authorList>
            <consortium name="The Broad Institute Genomics Platform"/>
            <consortium name="The Broad Institute Genome Sequencing Center for Infectious Disease"/>
            <person name="Wu L."/>
            <person name="Ma J."/>
        </authorList>
    </citation>
    <scope>NUCLEOTIDE SEQUENCE [LARGE SCALE GENOMIC DNA]</scope>
    <source>
        <strain evidence="11">CCUG 62982</strain>
    </source>
</reference>
<feature type="domain" description="Flagellar hook protein FlgE/F/G-like D1" evidence="9">
    <location>
        <begin position="83"/>
        <end position="127"/>
    </location>
</feature>
<dbReference type="Pfam" id="PF07559">
    <property type="entry name" value="FlgE_D2"/>
    <property type="match status" value="1"/>
</dbReference>
<evidence type="ECO:0000256" key="2">
    <source>
        <dbReference type="ARBA" id="ARBA00009677"/>
    </source>
</evidence>
<dbReference type="InterPro" id="IPR053967">
    <property type="entry name" value="LlgE_F_G-like_D1"/>
</dbReference>
<evidence type="ECO:0000259" key="7">
    <source>
        <dbReference type="Pfam" id="PF06429"/>
    </source>
</evidence>
<dbReference type="Pfam" id="PF06429">
    <property type="entry name" value="Flg_bbr_C"/>
    <property type="match status" value="1"/>
</dbReference>
<evidence type="ECO:0000256" key="1">
    <source>
        <dbReference type="ARBA" id="ARBA00004117"/>
    </source>
</evidence>